<feature type="transmembrane region" description="Helical" evidence="8">
    <location>
        <begin position="198"/>
        <end position="216"/>
    </location>
</feature>
<feature type="transmembrane region" description="Helical" evidence="8">
    <location>
        <begin position="81"/>
        <end position="102"/>
    </location>
</feature>
<feature type="transmembrane region" description="Helical" evidence="8">
    <location>
        <begin position="169"/>
        <end position="186"/>
    </location>
</feature>
<evidence type="ECO:0000256" key="1">
    <source>
        <dbReference type="ARBA" id="ARBA00004651"/>
    </source>
</evidence>
<reference evidence="10 11" key="1">
    <citation type="journal article" date="2011" name="Stand. Genomic Sci.">
        <title>Complete genome sequence of the thermophilic sulfur-reducer Hippea maritima type strain (MH(2)).</title>
        <authorList>
            <person name="Huntemann M."/>
            <person name="Lu M."/>
            <person name="Nolan M."/>
            <person name="Lapidus A."/>
            <person name="Lucas S."/>
            <person name="Hammon N."/>
            <person name="Deshpande S."/>
            <person name="Cheng J.F."/>
            <person name="Tapia R."/>
            <person name="Han C."/>
            <person name="Goodwin L."/>
            <person name="Pitluck S."/>
            <person name="Liolios K."/>
            <person name="Pagani I."/>
            <person name="Ivanova N."/>
            <person name="Ovchinikova G."/>
            <person name="Pati A."/>
            <person name="Chen A."/>
            <person name="Palaniappan K."/>
            <person name="Land M."/>
            <person name="Hauser L."/>
            <person name="Jeffries C.D."/>
            <person name="Detter J.C."/>
            <person name="Brambilla E.M."/>
            <person name="Rohde M."/>
            <person name="Spring S."/>
            <person name="Goker M."/>
            <person name="Woyke T."/>
            <person name="Bristow J."/>
            <person name="Eisen J.A."/>
            <person name="Markowitz V."/>
            <person name="Hugenholtz P."/>
            <person name="Kyrpides N.C."/>
            <person name="Klenk H.P."/>
            <person name="Mavromatis K."/>
        </authorList>
    </citation>
    <scope>NUCLEOTIDE SEQUENCE [LARGE SCALE GENOMIC DNA]</scope>
    <source>
        <strain evidence="11">ATCC 700847 / DSM 10411 / MH2</strain>
    </source>
</reference>
<proteinExistence type="predicted"/>
<dbReference type="InterPro" id="IPR050297">
    <property type="entry name" value="LipidA_mod_glycosyltrf_83"/>
</dbReference>
<dbReference type="Pfam" id="PF13231">
    <property type="entry name" value="PMT_2"/>
    <property type="match status" value="1"/>
</dbReference>
<evidence type="ECO:0000259" key="9">
    <source>
        <dbReference type="Pfam" id="PF13231"/>
    </source>
</evidence>
<feature type="transmembrane region" description="Helical" evidence="8">
    <location>
        <begin position="295"/>
        <end position="313"/>
    </location>
</feature>
<evidence type="ECO:0000313" key="10">
    <source>
        <dbReference type="EMBL" id="AEA33394.1"/>
    </source>
</evidence>
<keyword evidence="4 10" id="KW-0808">Transferase</keyword>
<accession>F2LTZ5</accession>
<dbReference type="EMBL" id="CP002606">
    <property type="protein sequence ID" value="AEA33394.1"/>
    <property type="molecule type" value="Genomic_DNA"/>
</dbReference>
<dbReference type="eggNOG" id="COG1807">
    <property type="taxonomic scope" value="Bacteria"/>
</dbReference>
<keyword evidence="2" id="KW-1003">Cell membrane</keyword>
<feature type="transmembrane region" description="Helical" evidence="8">
    <location>
        <begin position="319"/>
        <end position="339"/>
    </location>
</feature>
<keyword evidence="3" id="KW-0328">Glycosyltransferase</keyword>
<dbReference type="GO" id="GO:0005886">
    <property type="term" value="C:plasma membrane"/>
    <property type="evidence" value="ECO:0007669"/>
    <property type="project" value="UniProtKB-SubCell"/>
</dbReference>
<dbReference type="AlphaFoldDB" id="F2LTZ5"/>
<dbReference type="PANTHER" id="PTHR33908">
    <property type="entry name" value="MANNOSYLTRANSFERASE YKCB-RELATED"/>
    <property type="match status" value="1"/>
</dbReference>
<dbReference type="Proteomes" id="UP000008139">
    <property type="component" value="Chromosome"/>
</dbReference>
<organism evidence="10 11">
    <name type="scientific">Hippea maritima (strain ATCC 700847 / DSM 10411 / MH2)</name>
    <dbReference type="NCBI Taxonomy" id="760142"/>
    <lineage>
        <taxon>Bacteria</taxon>
        <taxon>Pseudomonadati</taxon>
        <taxon>Campylobacterota</taxon>
        <taxon>Desulfurellia</taxon>
        <taxon>Desulfurellales</taxon>
        <taxon>Hippeaceae</taxon>
        <taxon>Hippea</taxon>
    </lineage>
</organism>
<dbReference type="InParanoid" id="F2LTZ5"/>
<dbReference type="PANTHER" id="PTHR33908:SF3">
    <property type="entry name" value="UNDECAPRENYL PHOSPHATE-ALPHA-4-AMINO-4-DEOXY-L-ARABINOSE ARABINOSYL TRANSFERASE"/>
    <property type="match status" value="1"/>
</dbReference>
<dbReference type="GO" id="GO:0009103">
    <property type="term" value="P:lipopolysaccharide biosynthetic process"/>
    <property type="evidence" value="ECO:0007669"/>
    <property type="project" value="UniProtKB-ARBA"/>
</dbReference>
<feature type="transmembrane region" description="Helical" evidence="8">
    <location>
        <begin position="403"/>
        <end position="421"/>
    </location>
</feature>
<sequence length="514" mass="59521">MRISKQHLLLFFSIYLIAAFYNLGRMYFQHEEPRRAIIALEMNYTHDYATPHVLGRDYFRKPPLHNIVIALFFKIFGENEFSARAVSVLSMFGILLLILFSLKDAVGLEAAIFGAFSFGLSYIAYFHYGMLAETDMFFSFLLFASMVCIFHEKTFTGSVFAALALLTKGLPALHYFYLTLISLAILRKNKSLILSKNTILGGLFIVGLFLGWLLLVSKGDIHRLNYALGFILQASGNRVLSIERIRDVVGHFLFFPVSFFIHYLPFSATLLLFLDKRIRLEFREILKNETQIKRLFDFFLAAFIPNFLVYAILPDGRIRYTLVLFGIASFILGILYYELEYLEGIVNFKKLLRGVLIFEILLFFIGFIFCGEFIKNPSYIGCIVGLIIAITGLLALKKDITQSFALLLGLIAFSVSLKFLFETTYKYYLYSYYTNYRNFGHKIAKIVLQERPKYVMTDDGNLRLFFYLERDLKMQMHPISKTKKGLIISRHKNLIKYTITKVELPDHIYYVGRN</sequence>
<evidence type="ECO:0000256" key="3">
    <source>
        <dbReference type="ARBA" id="ARBA00022676"/>
    </source>
</evidence>
<feature type="transmembrane region" description="Helical" evidence="8">
    <location>
        <begin position="351"/>
        <end position="371"/>
    </location>
</feature>
<evidence type="ECO:0000256" key="8">
    <source>
        <dbReference type="SAM" id="Phobius"/>
    </source>
</evidence>
<dbReference type="GO" id="GO:0010041">
    <property type="term" value="P:response to iron(III) ion"/>
    <property type="evidence" value="ECO:0007669"/>
    <property type="project" value="TreeGrafter"/>
</dbReference>
<feature type="transmembrane region" description="Helical" evidence="8">
    <location>
        <begin position="253"/>
        <end position="274"/>
    </location>
</feature>
<name>F2LTZ5_HIPMA</name>
<protein>
    <submittedName>
        <fullName evidence="10">Glycosyl transferase family 39</fullName>
    </submittedName>
</protein>
<dbReference type="HOGENOM" id="CLU_034064_0_0_7"/>
<dbReference type="OrthoDB" id="9815691at2"/>
<evidence type="ECO:0000256" key="6">
    <source>
        <dbReference type="ARBA" id="ARBA00022989"/>
    </source>
</evidence>
<dbReference type="RefSeq" id="WP_013681435.1">
    <property type="nucleotide sequence ID" value="NC_015318.1"/>
</dbReference>
<reference evidence="11" key="2">
    <citation type="submission" date="2011-03" db="EMBL/GenBank/DDBJ databases">
        <title>The complete genome of Hippea maritima DSM 10411.</title>
        <authorList>
            <consortium name="US DOE Joint Genome Institute (JGI-PGF)"/>
            <person name="Lucas S."/>
            <person name="Copeland A."/>
            <person name="Lapidus A."/>
            <person name="Bruce D."/>
            <person name="Goodwin L."/>
            <person name="Pitluck S."/>
            <person name="Peters L."/>
            <person name="Kyrpides N."/>
            <person name="Mavromatis K."/>
            <person name="Pagani I."/>
            <person name="Ivanova N."/>
            <person name="Mikhailova N."/>
            <person name="Lu M."/>
            <person name="Detter J.C."/>
            <person name="Tapia R."/>
            <person name="Han C."/>
            <person name="Land M."/>
            <person name="Hauser L."/>
            <person name="Markowitz V."/>
            <person name="Cheng J.-F."/>
            <person name="Hugenholtz P."/>
            <person name="Woyke T."/>
            <person name="Wu D."/>
            <person name="Spring S."/>
            <person name="Schroeder M."/>
            <person name="Brambilla E."/>
            <person name="Klenk H.-P."/>
            <person name="Eisen J.A."/>
        </authorList>
    </citation>
    <scope>NUCLEOTIDE SEQUENCE [LARGE SCALE GENOMIC DNA]</scope>
    <source>
        <strain evidence="11">ATCC 700847 / DSM 10411 / MH2</strain>
    </source>
</reference>
<feature type="domain" description="Glycosyltransferase RgtA/B/C/D-like" evidence="9">
    <location>
        <begin position="61"/>
        <end position="211"/>
    </location>
</feature>
<evidence type="ECO:0000256" key="4">
    <source>
        <dbReference type="ARBA" id="ARBA00022679"/>
    </source>
</evidence>
<dbReference type="KEGG" id="hmr:Hipma_0422"/>
<keyword evidence="5 8" id="KW-0812">Transmembrane</keyword>
<keyword evidence="6 8" id="KW-1133">Transmembrane helix</keyword>
<feature type="transmembrane region" description="Helical" evidence="8">
    <location>
        <begin position="6"/>
        <end position="24"/>
    </location>
</feature>
<keyword evidence="7 8" id="KW-0472">Membrane</keyword>
<keyword evidence="11" id="KW-1185">Reference proteome</keyword>
<dbReference type="InterPro" id="IPR038731">
    <property type="entry name" value="RgtA/B/C-like"/>
</dbReference>
<comment type="subcellular location">
    <subcellularLocation>
        <location evidence="1">Cell membrane</location>
        <topology evidence="1">Multi-pass membrane protein</topology>
    </subcellularLocation>
</comment>
<evidence type="ECO:0000313" key="11">
    <source>
        <dbReference type="Proteomes" id="UP000008139"/>
    </source>
</evidence>
<evidence type="ECO:0000256" key="5">
    <source>
        <dbReference type="ARBA" id="ARBA00022692"/>
    </source>
</evidence>
<feature type="transmembrane region" description="Helical" evidence="8">
    <location>
        <begin position="377"/>
        <end position="396"/>
    </location>
</feature>
<evidence type="ECO:0000256" key="7">
    <source>
        <dbReference type="ARBA" id="ARBA00023136"/>
    </source>
</evidence>
<dbReference type="GO" id="GO:0016763">
    <property type="term" value="F:pentosyltransferase activity"/>
    <property type="evidence" value="ECO:0007669"/>
    <property type="project" value="TreeGrafter"/>
</dbReference>
<dbReference type="STRING" id="760142.Hipma_0422"/>
<feature type="transmembrane region" description="Helical" evidence="8">
    <location>
        <begin position="108"/>
        <end position="128"/>
    </location>
</feature>
<gene>
    <name evidence="10" type="ordered locus">Hipma_0422</name>
</gene>
<evidence type="ECO:0000256" key="2">
    <source>
        <dbReference type="ARBA" id="ARBA00022475"/>
    </source>
</evidence>